<proteinExistence type="predicted"/>
<gene>
    <name evidence="1" type="ORF">DYE48_19550</name>
</gene>
<sequence length="140" mass="16077">MFSLDHHFIQVYGSLVEDSVSRCSRDSFPRLSVKDGWEAARFSAGMTESLFDLKLCGVSPANPFPQEARIFPTTPFNLGEQRARIHEWILFHNRSVARAIMQMTVCFESVSIHIHYAGKQLILEMFRYTYTLMVRGGGKR</sequence>
<comment type="caution">
    <text evidence="1">The sequence shown here is derived from an EMBL/GenBank/DDBJ whole genome shotgun (WGS) entry which is preliminary data.</text>
</comment>
<keyword evidence="2" id="KW-1185">Reference proteome</keyword>
<evidence type="ECO:0000313" key="2">
    <source>
        <dbReference type="Proteomes" id="UP000256305"/>
    </source>
</evidence>
<name>A0A3E0IZY6_9BACI</name>
<dbReference type="AlphaFoldDB" id="A0A3E0IZY6"/>
<evidence type="ECO:0000313" key="1">
    <source>
        <dbReference type="EMBL" id="REJ06170.1"/>
    </source>
</evidence>
<accession>A0A3E0IZY6</accession>
<organism evidence="1 2">
    <name type="scientific">Halobacillus trueperi</name>
    <dbReference type="NCBI Taxonomy" id="156205"/>
    <lineage>
        <taxon>Bacteria</taxon>
        <taxon>Bacillati</taxon>
        <taxon>Bacillota</taxon>
        <taxon>Bacilli</taxon>
        <taxon>Bacillales</taxon>
        <taxon>Bacillaceae</taxon>
        <taxon>Halobacillus</taxon>
    </lineage>
</organism>
<dbReference type="EMBL" id="QUAE01000029">
    <property type="protein sequence ID" value="REJ06170.1"/>
    <property type="molecule type" value="Genomic_DNA"/>
</dbReference>
<reference evidence="1 2" key="1">
    <citation type="submission" date="2018-08" db="EMBL/GenBank/DDBJ databases">
        <title>Genome sequence of Halobacillus trueperi KCTC 3686.</title>
        <authorList>
            <person name="Cho K.H."/>
            <person name="Kwak M.-J."/>
            <person name="Kim B.-Y."/>
            <person name="Chun J."/>
        </authorList>
    </citation>
    <scope>NUCLEOTIDE SEQUENCE [LARGE SCALE GENOMIC DNA]</scope>
    <source>
        <strain evidence="1 2">KCTC 3686</strain>
    </source>
</reference>
<dbReference type="Proteomes" id="UP000256305">
    <property type="component" value="Unassembled WGS sequence"/>
</dbReference>
<protein>
    <submittedName>
        <fullName evidence="1">Uncharacterized protein</fullName>
    </submittedName>
</protein>